<dbReference type="GO" id="GO:0008483">
    <property type="term" value="F:transaminase activity"/>
    <property type="evidence" value="ECO:0007669"/>
    <property type="project" value="TreeGrafter"/>
</dbReference>
<dbReference type="SUPFAM" id="SSF53383">
    <property type="entry name" value="PLP-dependent transferases"/>
    <property type="match status" value="1"/>
</dbReference>
<dbReference type="Pfam" id="PF01041">
    <property type="entry name" value="DegT_DnrJ_EryC1"/>
    <property type="match status" value="1"/>
</dbReference>
<gene>
    <name evidence="1" type="ORF">S12H4_37149</name>
</gene>
<dbReference type="PANTHER" id="PTHR30244:SF34">
    <property type="entry name" value="DTDP-4-AMINO-4,6-DIDEOXYGALACTOSE TRANSAMINASE"/>
    <property type="match status" value="1"/>
</dbReference>
<reference evidence="1" key="1">
    <citation type="journal article" date="2014" name="Front. Microbiol.">
        <title>High frequency of phylogenetically diverse reductive dehalogenase-homologous genes in deep subseafloor sedimentary metagenomes.</title>
        <authorList>
            <person name="Kawai M."/>
            <person name="Futagami T."/>
            <person name="Toyoda A."/>
            <person name="Takaki Y."/>
            <person name="Nishi S."/>
            <person name="Hori S."/>
            <person name="Arai W."/>
            <person name="Tsubouchi T."/>
            <person name="Morono Y."/>
            <person name="Uchiyama I."/>
            <person name="Ito T."/>
            <person name="Fujiyama A."/>
            <person name="Inagaki F."/>
            <person name="Takami H."/>
        </authorList>
    </citation>
    <scope>NUCLEOTIDE SEQUENCE</scope>
    <source>
        <strain evidence="1">Expedition CK06-06</strain>
    </source>
</reference>
<organism evidence="1">
    <name type="scientific">marine sediment metagenome</name>
    <dbReference type="NCBI Taxonomy" id="412755"/>
    <lineage>
        <taxon>unclassified sequences</taxon>
        <taxon>metagenomes</taxon>
        <taxon>ecological metagenomes</taxon>
    </lineage>
</organism>
<dbReference type="AlphaFoldDB" id="X1UX03"/>
<name>X1UX03_9ZZZZ</name>
<dbReference type="Gene3D" id="3.40.640.10">
    <property type="entry name" value="Type I PLP-dependent aspartate aminotransferase-like (Major domain)"/>
    <property type="match status" value="1"/>
</dbReference>
<dbReference type="InterPro" id="IPR015421">
    <property type="entry name" value="PyrdxlP-dep_Trfase_major"/>
</dbReference>
<dbReference type="InterPro" id="IPR000653">
    <property type="entry name" value="DegT/StrS_aminotransferase"/>
</dbReference>
<evidence type="ECO:0008006" key="2">
    <source>
        <dbReference type="Google" id="ProtNLM"/>
    </source>
</evidence>
<protein>
    <recommendedName>
        <fullName evidence="2">DegT/DnrJ/EryC1/StrS aminotransferase family protein</fullName>
    </recommendedName>
</protein>
<comment type="caution">
    <text evidence="1">The sequence shown here is derived from an EMBL/GenBank/DDBJ whole genome shotgun (WGS) entry which is preliminary data.</text>
</comment>
<accession>X1UX03</accession>
<dbReference type="InterPro" id="IPR015424">
    <property type="entry name" value="PyrdxlP-dep_Trfase"/>
</dbReference>
<dbReference type="GO" id="GO:0000271">
    <property type="term" value="P:polysaccharide biosynthetic process"/>
    <property type="evidence" value="ECO:0007669"/>
    <property type="project" value="TreeGrafter"/>
</dbReference>
<sequence>MLAHIISRQKKLSEQYLKKLKQFFLAHALGNPFNLDKIQDICRKYNLWLIEDNCDTLGSKYDEKYTSTFGHVATFSFYLAPHINMEKEEL</sequence>
<dbReference type="PANTHER" id="PTHR30244">
    <property type="entry name" value="TRANSAMINASE"/>
    <property type="match status" value="1"/>
</dbReference>
<dbReference type="GO" id="GO:0030170">
    <property type="term" value="F:pyridoxal phosphate binding"/>
    <property type="evidence" value="ECO:0007669"/>
    <property type="project" value="TreeGrafter"/>
</dbReference>
<evidence type="ECO:0000313" key="1">
    <source>
        <dbReference type="EMBL" id="GAI96909.1"/>
    </source>
</evidence>
<dbReference type="EMBL" id="BARW01022215">
    <property type="protein sequence ID" value="GAI96909.1"/>
    <property type="molecule type" value="Genomic_DNA"/>
</dbReference>
<proteinExistence type="predicted"/>